<evidence type="ECO:0000256" key="6">
    <source>
        <dbReference type="ARBA" id="ARBA00022801"/>
    </source>
</evidence>
<evidence type="ECO:0000256" key="1">
    <source>
        <dbReference type="ARBA" id="ARBA00001968"/>
    </source>
</evidence>
<dbReference type="GO" id="GO:0016787">
    <property type="term" value="F:hydrolase activity"/>
    <property type="evidence" value="ECO:0007669"/>
    <property type="project" value="UniProtKB-KW"/>
</dbReference>
<dbReference type="InterPro" id="IPR027806">
    <property type="entry name" value="HARBI1_dom"/>
</dbReference>
<dbReference type="InterPro" id="IPR045249">
    <property type="entry name" value="HARBI1-like"/>
</dbReference>
<dbReference type="GO" id="GO:0004518">
    <property type="term" value="F:nuclease activity"/>
    <property type="evidence" value="ECO:0007669"/>
    <property type="project" value="UniProtKB-KW"/>
</dbReference>
<feature type="domain" description="DDE Tnp4" evidence="8">
    <location>
        <begin position="104"/>
        <end position="162"/>
    </location>
</feature>
<gene>
    <name evidence="10" type="ORF">E5676_scaffold49G00510</name>
    <name evidence="9" type="ORF">E6C27_scaffold43059G00650</name>
</gene>
<evidence type="ECO:0000313" key="11">
    <source>
        <dbReference type="Proteomes" id="UP000321393"/>
    </source>
</evidence>
<evidence type="ECO:0000313" key="12">
    <source>
        <dbReference type="Proteomes" id="UP000321947"/>
    </source>
</evidence>
<dbReference type="Proteomes" id="UP000321947">
    <property type="component" value="Unassembled WGS sequence"/>
</dbReference>
<evidence type="ECO:0000256" key="3">
    <source>
        <dbReference type="ARBA" id="ARBA00006958"/>
    </source>
</evidence>
<evidence type="ECO:0000256" key="7">
    <source>
        <dbReference type="ARBA" id="ARBA00023242"/>
    </source>
</evidence>
<keyword evidence="4" id="KW-0540">Nuclease</keyword>
<dbReference type="EMBL" id="SSTD01016279">
    <property type="protein sequence ID" value="TYK01264.1"/>
    <property type="molecule type" value="Genomic_DNA"/>
</dbReference>
<dbReference type="AlphaFoldDB" id="A0A5D3BQ11"/>
<comment type="cofactor">
    <cofactor evidence="1">
        <name>a divalent metal cation</name>
        <dbReference type="ChEBI" id="CHEBI:60240"/>
    </cofactor>
</comment>
<dbReference type="OrthoDB" id="1851308at2759"/>
<evidence type="ECO:0000256" key="4">
    <source>
        <dbReference type="ARBA" id="ARBA00022722"/>
    </source>
</evidence>
<accession>A0A5D3BQ11</accession>
<evidence type="ECO:0000259" key="8">
    <source>
        <dbReference type="Pfam" id="PF13359"/>
    </source>
</evidence>
<keyword evidence="6" id="KW-0378">Hydrolase</keyword>
<dbReference type="PANTHER" id="PTHR22930">
    <property type="match status" value="1"/>
</dbReference>
<reference evidence="11 12" key="1">
    <citation type="submission" date="2019-08" db="EMBL/GenBank/DDBJ databases">
        <title>Draft genome sequences of two oriental melons (Cucumis melo L. var makuwa).</title>
        <authorList>
            <person name="Kwon S.-Y."/>
        </authorList>
    </citation>
    <scope>NUCLEOTIDE SEQUENCE [LARGE SCALE GENOMIC DNA]</scope>
    <source>
        <strain evidence="12">cv. Chang Bougi</strain>
        <strain evidence="11">cv. SW 3</strain>
        <tissue evidence="10">Leaf</tissue>
    </source>
</reference>
<protein>
    <submittedName>
        <fullName evidence="9 10">Nuclease HARBI1</fullName>
    </submittedName>
</protein>
<comment type="caution">
    <text evidence="10">The sequence shown here is derived from an EMBL/GenBank/DDBJ whole genome shotgun (WGS) entry which is preliminary data.</text>
</comment>
<dbReference type="PANTHER" id="PTHR22930:SF293">
    <property type="entry name" value="PROTEIN ALP1-LIKE"/>
    <property type="match status" value="1"/>
</dbReference>
<organism evidence="10 12">
    <name type="scientific">Cucumis melo var. makuwa</name>
    <name type="common">Oriental melon</name>
    <dbReference type="NCBI Taxonomy" id="1194695"/>
    <lineage>
        <taxon>Eukaryota</taxon>
        <taxon>Viridiplantae</taxon>
        <taxon>Streptophyta</taxon>
        <taxon>Embryophyta</taxon>
        <taxon>Tracheophyta</taxon>
        <taxon>Spermatophyta</taxon>
        <taxon>Magnoliopsida</taxon>
        <taxon>eudicotyledons</taxon>
        <taxon>Gunneridae</taxon>
        <taxon>Pentapetalae</taxon>
        <taxon>rosids</taxon>
        <taxon>fabids</taxon>
        <taxon>Cucurbitales</taxon>
        <taxon>Cucurbitaceae</taxon>
        <taxon>Benincaseae</taxon>
        <taxon>Cucumis</taxon>
    </lineage>
</organism>
<evidence type="ECO:0000313" key="9">
    <source>
        <dbReference type="EMBL" id="KAA0033880.1"/>
    </source>
</evidence>
<proteinExistence type="inferred from homology"/>
<dbReference type="GO" id="GO:0046872">
    <property type="term" value="F:metal ion binding"/>
    <property type="evidence" value="ECO:0007669"/>
    <property type="project" value="UniProtKB-KW"/>
</dbReference>
<dbReference type="EMBL" id="SSTE01020563">
    <property type="protein sequence ID" value="KAA0033880.1"/>
    <property type="molecule type" value="Genomic_DNA"/>
</dbReference>
<name>A0A5D3BQ11_CUCMM</name>
<dbReference type="STRING" id="1194695.A0A5D3BQ11"/>
<keyword evidence="5" id="KW-0479">Metal-binding</keyword>
<evidence type="ECO:0000256" key="5">
    <source>
        <dbReference type="ARBA" id="ARBA00022723"/>
    </source>
</evidence>
<dbReference type="GO" id="GO:0005634">
    <property type="term" value="C:nucleus"/>
    <property type="evidence" value="ECO:0007669"/>
    <property type="project" value="UniProtKB-SubCell"/>
</dbReference>
<evidence type="ECO:0000256" key="2">
    <source>
        <dbReference type="ARBA" id="ARBA00004123"/>
    </source>
</evidence>
<dbReference type="Pfam" id="PF13359">
    <property type="entry name" value="DDE_Tnp_4"/>
    <property type="match status" value="1"/>
</dbReference>
<sequence>MDRRCFPILRHLLRTIVGLTSMEVVDVEEMVAIFLHILMHDVKMGVHANHLSALNGTYIKVNVSASDQTRYRTRKGEMPQMSLRVSWHPTKANATTCRNGVTLKNKHSTSKEFFNMKHSSAYHVTERAFCVLKSWWAILREKSYYPVEVQCRTILTCCLLHNLINREMTNFDILDDIDEVDSTHVTTAGDDIHYIETFNEWTQWRDELADEMFSDWELRN</sequence>
<keyword evidence="7" id="KW-0539">Nucleus</keyword>
<evidence type="ECO:0000313" key="10">
    <source>
        <dbReference type="EMBL" id="TYK01264.1"/>
    </source>
</evidence>
<comment type="subcellular location">
    <subcellularLocation>
        <location evidence="2">Nucleus</location>
    </subcellularLocation>
</comment>
<dbReference type="Proteomes" id="UP000321393">
    <property type="component" value="Unassembled WGS sequence"/>
</dbReference>
<comment type="similarity">
    <text evidence="3">Belongs to the HARBI1 family.</text>
</comment>